<dbReference type="OrthoDB" id="9807883at2"/>
<feature type="domain" description="Acyl-CoA dehydrogenase/oxidase N-terminal" evidence="6">
    <location>
        <begin position="77"/>
        <end position="151"/>
    </location>
</feature>
<dbReference type="InterPro" id="IPR009075">
    <property type="entry name" value="AcylCo_DH/oxidase_C"/>
</dbReference>
<dbReference type="PANTHER" id="PTHR42803">
    <property type="entry name" value="ACYL-COA DEHYDROGENASE"/>
    <property type="match status" value="1"/>
</dbReference>
<dbReference type="SUPFAM" id="SSF56645">
    <property type="entry name" value="Acyl-CoA dehydrogenase NM domain-like"/>
    <property type="match status" value="1"/>
</dbReference>
<dbReference type="InterPro" id="IPR046373">
    <property type="entry name" value="Acyl-CoA_Oxase/DH_mid-dom_sf"/>
</dbReference>
<keyword evidence="3" id="KW-0285">Flavoprotein</keyword>
<dbReference type="EMBL" id="VJZC01000014">
    <property type="protein sequence ID" value="MPY56387.1"/>
    <property type="molecule type" value="Genomic_DNA"/>
</dbReference>
<evidence type="ECO:0000256" key="4">
    <source>
        <dbReference type="ARBA" id="ARBA00022827"/>
    </source>
</evidence>
<dbReference type="SUPFAM" id="SSF47203">
    <property type="entry name" value="Acyl-CoA dehydrogenase C-terminal domain-like"/>
    <property type="match status" value="1"/>
</dbReference>
<dbReference type="PANTHER" id="PTHR42803:SF3">
    <property type="entry name" value="ACYL-COA DEHYDROGENASE-RELATED"/>
    <property type="match status" value="1"/>
</dbReference>
<evidence type="ECO:0000313" key="8">
    <source>
        <dbReference type="EMBL" id="MPY56387.1"/>
    </source>
</evidence>
<accession>A0A5N8XAH0</accession>
<evidence type="ECO:0000259" key="7">
    <source>
        <dbReference type="Pfam" id="PF12806"/>
    </source>
</evidence>
<sequence length="611" mass="66004">MTHTVLQRKLLPTLDFLLHEWLDVPRLLERERFAEHTRESCDEVLRAASQIAADYFEPANRTSDEQPPVMRDGGVKLPKESHAAWGAYNGFGFLGASHDEAYGGMQLPKTVDMATRVIFAASGPHLGPTLLTDANASLILEHGSEEQKRVFALPQLTGRWAGTMCLSESHAGSSLSDISTKAVPDGPDFGSDPLGPRYRITGNKMWISAAEHDLTENIVHLVLAKVPDADGVVDPSTRGISLFIMPKFLPASDGSLGERNDISLISLNHKLGQTGVPNTALALGDGTYQPRGARGAVGHLVGEVGDGLRQMFHMMNAARTEIGLSAAAIGLAGYAVSLDYARHRRQGRHAGPRGKDASQPQVPIIEHADVKRMLLAQKAYAEGGVALALQAARLLDEQQTGSPEQAKDALLLLEILTPVVKSWPSEWCLEGNSLAIQVLGGAGYTKDYPVELYWRDQRINMIHEGTHGIHGLDLLGRKVRMAGGAGLDLLGSRVETTADTARARGLDDLANQLLQAWRLVVQTTKQAWSTGDPADALANATPYLQGFGHVVLAWVHLDLAAAALVSSHPESAGRLAAARYFFSYELPRAKAWLDLAASRESLCRDLPLDAF</sequence>
<comment type="caution">
    <text evidence="8">The sequence shown here is derived from an EMBL/GenBank/DDBJ whole genome shotgun (WGS) entry which is preliminary data.</text>
</comment>
<name>A0A5N8XAH0_9ACTN</name>
<dbReference type="InterPro" id="IPR052166">
    <property type="entry name" value="Diverse_Acyl-CoA_DH"/>
</dbReference>
<evidence type="ECO:0000259" key="6">
    <source>
        <dbReference type="Pfam" id="PF02771"/>
    </source>
</evidence>
<dbReference type="Pfam" id="PF02771">
    <property type="entry name" value="Acyl-CoA_dh_N"/>
    <property type="match status" value="1"/>
</dbReference>
<dbReference type="Pfam" id="PF12806">
    <property type="entry name" value="Acyl-CoA_dh_C"/>
    <property type="match status" value="1"/>
</dbReference>
<evidence type="ECO:0000256" key="1">
    <source>
        <dbReference type="ARBA" id="ARBA00001974"/>
    </source>
</evidence>
<evidence type="ECO:0000256" key="2">
    <source>
        <dbReference type="ARBA" id="ARBA00009347"/>
    </source>
</evidence>
<dbReference type="Gene3D" id="1.20.140.10">
    <property type="entry name" value="Butyryl-CoA Dehydrogenase, subunit A, domain 3"/>
    <property type="match status" value="1"/>
</dbReference>
<keyword evidence="9" id="KW-1185">Reference proteome</keyword>
<dbReference type="InterPro" id="IPR025878">
    <property type="entry name" value="Acyl-CoA_dh-like_C_dom"/>
</dbReference>
<feature type="domain" description="Acyl-CoA dehydrogenase/oxidase C-terminal" evidence="5">
    <location>
        <begin position="305"/>
        <end position="471"/>
    </location>
</feature>
<dbReference type="InterPro" id="IPR013786">
    <property type="entry name" value="AcylCoA_DH/ox_N"/>
</dbReference>
<dbReference type="Proteomes" id="UP000400924">
    <property type="component" value="Unassembled WGS sequence"/>
</dbReference>
<dbReference type="Gene3D" id="2.40.110.10">
    <property type="entry name" value="Butyryl-CoA Dehydrogenase, subunit A, domain 2"/>
    <property type="match status" value="1"/>
</dbReference>
<proteinExistence type="inferred from homology"/>
<dbReference type="AlphaFoldDB" id="A0A5N8XAH0"/>
<dbReference type="GO" id="GO:0050660">
    <property type="term" value="F:flavin adenine dinucleotide binding"/>
    <property type="evidence" value="ECO:0007669"/>
    <property type="project" value="InterPro"/>
</dbReference>
<dbReference type="InterPro" id="IPR036250">
    <property type="entry name" value="AcylCo_DH-like_C"/>
</dbReference>
<dbReference type="InterPro" id="IPR037069">
    <property type="entry name" value="AcylCoA_DH/ox_N_sf"/>
</dbReference>
<dbReference type="Gene3D" id="1.10.540.10">
    <property type="entry name" value="Acyl-CoA dehydrogenase/oxidase, N-terminal domain"/>
    <property type="match status" value="1"/>
</dbReference>
<keyword evidence="4" id="KW-0274">FAD</keyword>
<comment type="similarity">
    <text evidence="2">Belongs to the acyl-CoA dehydrogenase family.</text>
</comment>
<reference evidence="8 9" key="1">
    <citation type="submission" date="2019-07" db="EMBL/GenBank/DDBJ databases">
        <title>New species of Amycolatopsis and Streptomyces.</title>
        <authorList>
            <person name="Duangmal K."/>
            <person name="Teo W.F.A."/>
            <person name="Lipun K."/>
        </authorList>
    </citation>
    <scope>NUCLEOTIDE SEQUENCE [LARGE SCALE GENOMIC DNA]</scope>
    <source>
        <strain evidence="8 9">NBRC 106415</strain>
    </source>
</reference>
<dbReference type="InterPro" id="IPR009100">
    <property type="entry name" value="AcylCoA_DH/oxidase_NM_dom_sf"/>
</dbReference>
<evidence type="ECO:0000259" key="5">
    <source>
        <dbReference type="Pfam" id="PF00441"/>
    </source>
</evidence>
<organism evidence="8 9">
    <name type="scientific">Streptomyces spongiae</name>
    <dbReference type="NCBI Taxonomy" id="565072"/>
    <lineage>
        <taxon>Bacteria</taxon>
        <taxon>Bacillati</taxon>
        <taxon>Actinomycetota</taxon>
        <taxon>Actinomycetes</taxon>
        <taxon>Kitasatosporales</taxon>
        <taxon>Streptomycetaceae</taxon>
        <taxon>Streptomyces</taxon>
    </lineage>
</organism>
<gene>
    <name evidence="8" type="ORF">FNH08_04125</name>
</gene>
<dbReference type="RefSeq" id="WP_152769855.1">
    <property type="nucleotide sequence ID" value="NZ_VJZC01000014.1"/>
</dbReference>
<dbReference type="GO" id="GO:0016627">
    <property type="term" value="F:oxidoreductase activity, acting on the CH-CH group of donors"/>
    <property type="evidence" value="ECO:0007669"/>
    <property type="project" value="InterPro"/>
</dbReference>
<comment type="cofactor">
    <cofactor evidence="1">
        <name>FAD</name>
        <dbReference type="ChEBI" id="CHEBI:57692"/>
    </cofactor>
</comment>
<dbReference type="Pfam" id="PF00441">
    <property type="entry name" value="Acyl-CoA_dh_1"/>
    <property type="match status" value="1"/>
</dbReference>
<protein>
    <submittedName>
        <fullName evidence="8">Acyl-CoA dehydrogenase</fullName>
    </submittedName>
</protein>
<feature type="domain" description="Acetyl-CoA dehydrogenase-like C-terminal" evidence="7">
    <location>
        <begin position="494"/>
        <end position="606"/>
    </location>
</feature>
<evidence type="ECO:0000313" key="9">
    <source>
        <dbReference type="Proteomes" id="UP000400924"/>
    </source>
</evidence>
<evidence type="ECO:0000256" key="3">
    <source>
        <dbReference type="ARBA" id="ARBA00022630"/>
    </source>
</evidence>